<name>M3FV37_LEPIR</name>
<feature type="non-terminal residue" evidence="1">
    <location>
        <position position="235"/>
    </location>
</feature>
<evidence type="ECO:0000313" key="1">
    <source>
        <dbReference type="EMBL" id="EMG11289.1"/>
    </source>
</evidence>
<sequence length="235" mass="27565">MRDIINRSVIKKSSLLLEDIRRIFQGNISNSSSQENSLSQIIESISDINQNFNNSIRYNHSTFARYRLEIYLSEAKSKFEKSTDLYSVLESSVIDKTFSVFPLFFDYKQEIKQSLDFLYLDTKFQKWILHKNGYVIIYFYPWTEGSAQDMSFNYSEPPGRPIFIEEVIKTLEHAITFAYKLGTVFNSSSIDITLTFENLLKRHLGSLNSIALPEECVEFKVDLLRDTYFHNDLYQ</sequence>
<protein>
    <submittedName>
        <fullName evidence="1">Uncharacterized protein</fullName>
    </submittedName>
</protein>
<proteinExistence type="predicted"/>
<evidence type="ECO:0000313" key="2">
    <source>
        <dbReference type="Proteomes" id="UP000011776"/>
    </source>
</evidence>
<organism evidence="1 2">
    <name type="scientific">Leptospira interrogans serovar Grippotyphosa str. LT2186</name>
    <dbReference type="NCBI Taxonomy" id="1001599"/>
    <lineage>
        <taxon>Bacteria</taxon>
        <taxon>Pseudomonadati</taxon>
        <taxon>Spirochaetota</taxon>
        <taxon>Spirochaetia</taxon>
        <taxon>Leptospirales</taxon>
        <taxon>Leptospiraceae</taxon>
        <taxon>Leptospira</taxon>
    </lineage>
</organism>
<dbReference type="Proteomes" id="UP000011776">
    <property type="component" value="Unassembled WGS sequence"/>
</dbReference>
<reference evidence="1 2" key="1">
    <citation type="submission" date="2013-02" db="EMBL/GenBank/DDBJ databases">
        <authorList>
            <person name="Harkins D.M."/>
            <person name="Durkin A.S."/>
            <person name="Brinkac L.M."/>
            <person name="Haft D.H."/>
            <person name="Selengut J.D."/>
            <person name="Sanka R."/>
            <person name="DePew J."/>
            <person name="Purushe J."/>
            <person name="Tulsiani S.M."/>
            <person name="Graham G.C."/>
            <person name="Burns M.-A."/>
            <person name="Dohnt M.F."/>
            <person name="Smythe L.D."/>
            <person name="McKay D.B."/>
            <person name="Craig S.B."/>
            <person name="Vinetz J.M."/>
            <person name="Sutton G.G."/>
            <person name="Nierman W.C."/>
            <person name="Fouts D.E."/>
        </authorList>
    </citation>
    <scope>NUCLEOTIDE SEQUENCE [LARGE SCALE GENOMIC DNA]</scope>
    <source>
        <strain evidence="1 2">LT2186</strain>
    </source>
</reference>
<comment type="caution">
    <text evidence="1">The sequence shown here is derived from an EMBL/GenBank/DDBJ whole genome shotgun (WGS) entry which is preliminary data.</text>
</comment>
<accession>M3FV37</accession>
<gene>
    <name evidence="1" type="ORF">LEP1GSC151_0180</name>
</gene>
<dbReference type="AlphaFoldDB" id="M3FV37"/>
<dbReference type="EMBL" id="AFME02000174">
    <property type="protein sequence ID" value="EMG11289.1"/>
    <property type="molecule type" value="Genomic_DNA"/>
</dbReference>